<proteinExistence type="predicted"/>
<dbReference type="InterPro" id="IPR035093">
    <property type="entry name" value="RelE/ParE_toxin_dom_sf"/>
</dbReference>
<evidence type="ECO:0000313" key="2">
    <source>
        <dbReference type="EMBL" id="SFS80049.1"/>
    </source>
</evidence>
<keyword evidence="4" id="KW-1185">Reference proteome</keyword>
<dbReference type="Gene3D" id="3.30.2310.20">
    <property type="entry name" value="RelE-like"/>
    <property type="match status" value="1"/>
</dbReference>
<dbReference type="STRING" id="306541.SAMN05421668_11070"/>
<dbReference type="EMBL" id="FPAI01000010">
    <property type="protein sequence ID" value="SFS80049.1"/>
    <property type="molecule type" value="Genomic_DNA"/>
</dbReference>
<accession>A0A1I6ST32</accession>
<protein>
    <submittedName>
        <fullName evidence="1">Addiction module toxin RelE</fullName>
    </submittedName>
    <submittedName>
        <fullName evidence="2">mRNA interferase RelE/StbE</fullName>
    </submittedName>
</protein>
<dbReference type="OrthoDB" id="82378at2"/>
<dbReference type="InterPro" id="IPR031552">
    <property type="entry name" value="ParE-like_toxin"/>
</dbReference>
<evidence type="ECO:0000313" key="1">
    <source>
        <dbReference type="EMBL" id="GEM04215.1"/>
    </source>
</evidence>
<organism evidence="2 3">
    <name type="scientific">Halolactibacillus miurensis</name>
    <dbReference type="NCBI Taxonomy" id="306541"/>
    <lineage>
        <taxon>Bacteria</taxon>
        <taxon>Bacillati</taxon>
        <taxon>Bacillota</taxon>
        <taxon>Bacilli</taxon>
        <taxon>Bacillales</taxon>
        <taxon>Bacillaceae</taxon>
        <taxon>Halolactibacillus</taxon>
    </lineage>
</organism>
<gene>
    <name evidence="1" type="ORF">HMI01_12030</name>
    <name evidence="2" type="ORF">SAMN05421668_11070</name>
</gene>
<reference evidence="1 4" key="2">
    <citation type="submission" date="2019-07" db="EMBL/GenBank/DDBJ databases">
        <title>Whole genome shotgun sequence of Halolactibacillus miurensis NBRC 100873.</title>
        <authorList>
            <person name="Hosoyama A."/>
            <person name="Uohara A."/>
            <person name="Ohji S."/>
            <person name="Ichikawa N."/>
        </authorList>
    </citation>
    <scope>NUCLEOTIDE SEQUENCE [LARGE SCALE GENOMIC DNA]</scope>
    <source>
        <strain evidence="1 4">NBRC 100873</strain>
    </source>
</reference>
<dbReference type="SUPFAM" id="SSF143011">
    <property type="entry name" value="RelE-like"/>
    <property type="match status" value="1"/>
</dbReference>
<dbReference type="Pfam" id="PF15781">
    <property type="entry name" value="ParE-like_toxin"/>
    <property type="match status" value="1"/>
</dbReference>
<dbReference type="Proteomes" id="UP000321773">
    <property type="component" value="Unassembled WGS sequence"/>
</dbReference>
<evidence type="ECO:0000313" key="3">
    <source>
        <dbReference type="Proteomes" id="UP000199139"/>
    </source>
</evidence>
<dbReference type="Proteomes" id="UP000199139">
    <property type="component" value="Unassembled WGS sequence"/>
</dbReference>
<dbReference type="RefSeq" id="WP_089854231.1">
    <property type="nucleotide sequence ID" value="NZ_BJWJ01000009.1"/>
</dbReference>
<dbReference type="AlphaFoldDB" id="A0A1I6ST32"/>
<evidence type="ECO:0000313" key="4">
    <source>
        <dbReference type="Proteomes" id="UP000321773"/>
    </source>
</evidence>
<reference evidence="2 3" key="1">
    <citation type="submission" date="2016-10" db="EMBL/GenBank/DDBJ databases">
        <authorList>
            <person name="de Groot N.N."/>
        </authorList>
    </citation>
    <scope>NUCLEOTIDE SEQUENCE [LARGE SCALE GENOMIC DNA]</scope>
    <source>
        <strain evidence="2 3">DSM 17074</strain>
    </source>
</reference>
<sequence length="95" mass="11519">MYDITFTRHSEKYFKKLKEKPLKKMYKLTLEKIQFNPYSGQQKRGDLSKVYSFDMRYQGVNYEIAYLIIEHPQSKIVVILAGTRENFYEQLKRLI</sequence>
<name>A0A1I6ST32_9BACI</name>
<dbReference type="EMBL" id="BJWJ01000009">
    <property type="protein sequence ID" value="GEM04215.1"/>
    <property type="molecule type" value="Genomic_DNA"/>
</dbReference>